<accession>A0ABR4CY04</accession>
<sequence>MHREIGRPHCFSARLEAIQSAVSHLEHVKARKTCGGSESLNFGPLCAKATSGGMIIELFSRCRTKILEYTCFNSNPRC</sequence>
<protein>
    <submittedName>
        <fullName evidence="1">Uncharacterized protein</fullName>
    </submittedName>
</protein>
<dbReference type="Proteomes" id="UP001595075">
    <property type="component" value="Unassembled WGS sequence"/>
</dbReference>
<evidence type="ECO:0000313" key="2">
    <source>
        <dbReference type="Proteomes" id="UP001595075"/>
    </source>
</evidence>
<keyword evidence="2" id="KW-1185">Reference proteome</keyword>
<comment type="caution">
    <text evidence="1">The sequence shown here is derived from an EMBL/GenBank/DDBJ whole genome shotgun (WGS) entry which is preliminary data.</text>
</comment>
<reference evidence="1 2" key="1">
    <citation type="journal article" date="2024" name="Commun. Biol.">
        <title>Comparative genomic analysis of thermophilic fungi reveals convergent evolutionary adaptations and gene losses.</title>
        <authorList>
            <person name="Steindorff A.S."/>
            <person name="Aguilar-Pontes M.V."/>
            <person name="Robinson A.J."/>
            <person name="Andreopoulos B."/>
            <person name="LaButti K."/>
            <person name="Kuo A."/>
            <person name="Mondo S."/>
            <person name="Riley R."/>
            <person name="Otillar R."/>
            <person name="Haridas S."/>
            <person name="Lipzen A."/>
            <person name="Grimwood J."/>
            <person name="Schmutz J."/>
            <person name="Clum A."/>
            <person name="Reid I.D."/>
            <person name="Moisan M.C."/>
            <person name="Butler G."/>
            <person name="Nguyen T.T.M."/>
            <person name="Dewar K."/>
            <person name="Conant G."/>
            <person name="Drula E."/>
            <person name="Henrissat B."/>
            <person name="Hansel C."/>
            <person name="Singer S."/>
            <person name="Hutchinson M.I."/>
            <person name="de Vries R.P."/>
            <person name="Natvig D.O."/>
            <person name="Powell A.J."/>
            <person name="Tsang A."/>
            <person name="Grigoriev I.V."/>
        </authorList>
    </citation>
    <scope>NUCLEOTIDE SEQUENCE [LARGE SCALE GENOMIC DNA]</scope>
    <source>
        <strain evidence="1 2">CBS 494.80</strain>
    </source>
</reference>
<proteinExistence type="predicted"/>
<name>A0ABR4CY04_9HELO</name>
<gene>
    <name evidence="1" type="ORF">VTL71DRAFT_8544</name>
</gene>
<organism evidence="1 2">
    <name type="scientific">Oculimacula yallundae</name>
    <dbReference type="NCBI Taxonomy" id="86028"/>
    <lineage>
        <taxon>Eukaryota</taxon>
        <taxon>Fungi</taxon>
        <taxon>Dikarya</taxon>
        <taxon>Ascomycota</taxon>
        <taxon>Pezizomycotina</taxon>
        <taxon>Leotiomycetes</taxon>
        <taxon>Helotiales</taxon>
        <taxon>Ploettnerulaceae</taxon>
        <taxon>Oculimacula</taxon>
    </lineage>
</organism>
<dbReference type="EMBL" id="JAZHXI010000002">
    <property type="protein sequence ID" value="KAL2074765.1"/>
    <property type="molecule type" value="Genomic_DNA"/>
</dbReference>
<evidence type="ECO:0000313" key="1">
    <source>
        <dbReference type="EMBL" id="KAL2074765.1"/>
    </source>
</evidence>